<dbReference type="EMBL" id="JAJJMB010012121">
    <property type="protein sequence ID" value="KAI3886821.1"/>
    <property type="molecule type" value="Genomic_DNA"/>
</dbReference>
<feature type="compositionally biased region" description="Basic and acidic residues" evidence="1">
    <location>
        <begin position="35"/>
        <end position="57"/>
    </location>
</feature>
<feature type="compositionally biased region" description="Low complexity" evidence="1">
    <location>
        <begin position="680"/>
        <end position="691"/>
    </location>
</feature>
<feature type="compositionally biased region" description="Basic and acidic residues" evidence="1">
    <location>
        <begin position="635"/>
        <end position="663"/>
    </location>
</feature>
<feature type="region of interest" description="Disordered" evidence="1">
    <location>
        <begin position="161"/>
        <end position="731"/>
    </location>
</feature>
<feature type="compositionally biased region" description="Polar residues" evidence="1">
    <location>
        <begin position="667"/>
        <end position="679"/>
    </location>
</feature>
<feature type="compositionally biased region" description="Basic residues" evidence="1">
    <location>
        <begin position="1"/>
        <end position="20"/>
    </location>
</feature>
<sequence>MPRSSRHKSSHHKSHQHKHSSKDVMDSEEEAEEVLSFKEKNGGKEKSLSSRESEKRKLVGNGGGGDLIGGEYNGGGGGGTGSSKRRKEKAVDGPVSDRWNGGEVSVVSKEKLVDEDGLKSKIDLKSKSSGGSSRRHEERKSESVVVVENEEVVVVKKSVVSNGSKVEVKTSRSDKDSSKKEVHYKDSAKEVHYKESTKEVHSTKEKEHRSSEREKKNQDVRRETKIDSVAVSVKKDVVIAERQKHDELRNPELEKELEKRIRRRRDDSDDKDKYHDDSRDAKESRVSSRDDRSRSSRYKDEKQQDDRYRESHHEDLRKDKQKDDRYRESHYEDLRKDKQKDDRYRESHHDDLRKDKQKDDRYRESHHDDMRKDKQKDDKYRESRLEDSRKDHTSRDDKRRDDYLKDHPGQRSDNKYPRDEKRSPLEKSKPHEREGDGSPRNDDRVTNYKESRGMKRYADDNDEYGDLKSRNAKEHHHSVAEKKTPSSSRKESPADRGRSQSRHMDYDSTVSRSRRRSPSPNAHPVKDQFRTSSKAESQYREPVSDERVRSNVTPLRERSSVHGNSERASESWSTEKHKSVTKPSKEEGNHLADFSVERSPVRDRQASPAVLIDKPQSSTSHERRYSNRQNVNRSLDMEETGRRDDRGSRELPLEKPASDRQADGDTVSVSSSYNRNSHFPSNSSSIPTTPSFRGGASNPSVYGSSEEDSRGKSNRYRRTGDFNVGRGPGNAWKGIPNWPSQLPNNFMPFQHGPPAGGFHPMMQFPAPPLFGNHPGIPYHMPDADRFNVQMHGWDGSSNVVFGDESHMYGRPDWDQNRHMLNGQGWDANSDTWKAQNNPAAAEKDDHGLSSTGNDVWAGHPSQRSRNERNRPNFRAESIEVKRSDETPPPPPKAPMEAPSVKPVLEKTPEPAKTSRRSDTHFCHVYLSKLDISVDLTHPQLYKQCASLFEIEGNSMSDYGSKHAHLKEFEESRLKMSNTTLSASLFPVLKDTLLQRAMLLYRKRDEETQTKLPLSSLPGSEPESDLCCNDDKAEIYPALSGQKPETSPTIFDETVQKNPPSDQEIAKEPTPAETVAEEISSAQMRIEGSIPAEMMIRESVPVEMMVEEPILSEVMAEQPISFEMAVEEPVLTQMMIEEPVPTKLLDEEPVPTQMMVDEPVPAQTMVEEPIPAQMMVDEPVPAHTVVEEPTPAHTMAEEPIPAQMMVEEPIPAQMMVEEPVSAQMLVEESGPSQMLVEESGPSPQMVDDSVPVADYEEFEKPDLNNDQKITEVLDPISDEGEEPVLNSDQEKALNPVPNFYQEEQEPIAYHHEVVDLVGEEDAIVTLSDSEGDGGGAAGTDAEHSKSNNGSRYDPLGYAHNEVCEEASTPESIECRSVNLSRIHSSKSTH</sequence>
<feature type="compositionally biased region" description="Basic and acidic residues" evidence="1">
    <location>
        <begin position="537"/>
        <end position="605"/>
    </location>
</feature>
<organism evidence="2 3">
    <name type="scientific">Papaver atlanticum</name>
    <dbReference type="NCBI Taxonomy" id="357466"/>
    <lineage>
        <taxon>Eukaryota</taxon>
        <taxon>Viridiplantae</taxon>
        <taxon>Streptophyta</taxon>
        <taxon>Embryophyta</taxon>
        <taxon>Tracheophyta</taxon>
        <taxon>Spermatophyta</taxon>
        <taxon>Magnoliopsida</taxon>
        <taxon>Ranunculales</taxon>
        <taxon>Papaveraceae</taxon>
        <taxon>Papaveroideae</taxon>
        <taxon>Papaver</taxon>
    </lineage>
</organism>
<feature type="compositionally biased region" description="Basic and acidic residues" evidence="1">
    <location>
        <begin position="166"/>
        <end position="226"/>
    </location>
</feature>
<protein>
    <submittedName>
        <fullName evidence="2">Uncharacterized protein</fullName>
    </submittedName>
</protein>
<evidence type="ECO:0000313" key="3">
    <source>
        <dbReference type="Proteomes" id="UP001202328"/>
    </source>
</evidence>
<evidence type="ECO:0000313" key="2">
    <source>
        <dbReference type="EMBL" id="KAI3886821.1"/>
    </source>
</evidence>
<feature type="compositionally biased region" description="Basic and acidic residues" evidence="1">
    <location>
        <begin position="108"/>
        <end position="126"/>
    </location>
</feature>
<comment type="caution">
    <text evidence="2">The sequence shown here is derived from an EMBL/GenBank/DDBJ whole genome shotgun (WGS) entry which is preliminary data.</text>
</comment>
<keyword evidence="3" id="KW-1185">Reference proteome</keyword>
<name>A0AAD4XBE1_9MAGN</name>
<feature type="compositionally biased region" description="Gly residues" evidence="1">
    <location>
        <begin position="60"/>
        <end position="81"/>
    </location>
</feature>
<evidence type="ECO:0000256" key="1">
    <source>
        <dbReference type="SAM" id="MobiDB-lite"/>
    </source>
</evidence>
<feature type="compositionally biased region" description="Basic and acidic residues" evidence="1">
    <location>
        <begin position="233"/>
        <end position="506"/>
    </location>
</feature>
<reference evidence="2" key="1">
    <citation type="submission" date="2022-04" db="EMBL/GenBank/DDBJ databases">
        <title>A functionally conserved STORR gene fusion in Papaver species that diverged 16.8 million years ago.</title>
        <authorList>
            <person name="Catania T."/>
        </authorList>
    </citation>
    <scope>NUCLEOTIDE SEQUENCE</scope>
    <source>
        <strain evidence="2">S-188037</strain>
    </source>
</reference>
<feature type="region of interest" description="Disordered" evidence="1">
    <location>
        <begin position="1"/>
        <end position="146"/>
    </location>
</feature>
<dbReference type="PANTHER" id="PTHR34837:SF1">
    <property type="entry name" value="LOW PROTEIN: ZINC FINGER CCCH DOMAIN PROTEIN"/>
    <property type="match status" value="1"/>
</dbReference>
<gene>
    <name evidence="2" type="ORF">MKW98_017173</name>
</gene>
<feature type="compositionally biased region" description="Polar residues" evidence="1">
    <location>
        <begin position="826"/>
        <end position="838"/>
    </location>
</feature>
<dbReference type="Proteomes" id="UP001202328">
    <property type="component" value="Unassembled WGS sequence"/>
</dbReference>
<feature type="compositionally biased region" description="Basic and acidic residues" evidence="1">
    <location>
        <begin position="876"/>
        <end position="885"/>
    </location>
</feature>
<dbReference type="PANTHER" id="PTHR34837">
    <property type="entry name" value="OS05G0595500 PROTEIN"/>
    <property type="match status" value="1"/>
</dbReference>
<proteinExistence type="predicted"/>
<accession>A0AAD4XBE1</accession>
<feature type="region of interest" description="Disordered" evidence="1">
    <location>
        <begin position="1325"/>
        <end position="1355"/>
    </location>
</feature>
<feature type="region of interest" description="Disordered" evidence="1">
    <location>
        <begin position="819"/>
        <end position="915"/>
    </location>
</feature>